<keyword evidence="2" id="KW-1185">Reference proteome</keyword>
<name>A0ABT4SWM3_9ACTN</name>
<dbReference type="Proteomes" id="UP001212498">
    <property type="component" value="Unassembled WGS sequence"/>
</dbReference>
<comment type="caution">
    <text evidence="1">The sequence shown here is derived from an EMBL/GenBank/DDBJ whole genome shotgun (WGS) entry which is preliminary data.</text>
</comment>
<evidence type="ECO:0008006" key="3">
    <source>
        <dbReference type="Google" id="ProtNLM"/>
    </source>
</evidence>
<evidence type="ECO:0000313" key="1">
    <source>
        <dbReference type="EMBL" id="MDA0641231.1"/>
    </source>
</evidence>
<accession>A0ABT4SWM3</accession>
<dbReference type="RefSeq" id="WP_271276210.1">
    <property type="nucleotide sequence ID" value="NZ_BAABFD010000002.1"/>
</dbReference>
<sequence length="119" mass="13464">MTPLERALETVIADLPPEVRARHRFHFAEGWDETLFLALEDGRYWSGGAYLSADTEYDVANVAECMQDLMMEVLWIVWPECPAHDFGLHVDFEARRPVWRCKGGSHVVAPIGALHDAPS</sequence>
<proteinExistence type="predicted"/>
<organism evidence="1 2">
    <name type="scientific">Nonomuraea ferruginea</name>
    <dbReference type="NCBI Taxonomy" id="46174"/>
    <lineage>
        <taxon>Bacteria</taxon>
        <taxon>Bacillati</taxon>
        <taxon>Actinomycetota</taxon>
        <taxon>Actinomycetes</taxon>
        <taxon>Streptosporangiales</taxon>
        <taxon>Streptosporangiaceae</taxon>
        <taxon>Nonomuraea</taxon>
    </lineage>
</organism>
<dbReference type="EMBL" id="JAPNUD010000022">
    <property type="protein sequence ID" value="MDA0641231.1"/>
    <property type="molecule type" value="Genomic_DNA"/>
</dbReference>
<protein>
    <recommendedName>
        <fullName evidence="3">Immunity protein 53 of polymorphic toxin system</fullName>
    </recommendedName>
</protein>
<reference evidence="1 2" key="1">
    <citation type="submission" date="2022-11" db="EMBL/GenBank/DDBJ databases">
        <title>Nonomuraea corallina sp. nov., a new species of the genus Nonomuraea isolated from sea side sediment in Thai sea.</title>
        <authorList>
            <person name="Ngamcharungchit C."/>
            <person name="Matsumoto A."/>
            <person name="Suriyachadkun C."/>
            <person name="Panbangred W."/>
            <person name="Inahashi Y."/>
            <person name="Intra B."/>
        </authorList>
    </citation>
    <scope>NUCLEOTIDE SEQUENCE [LARGE SCALE GENOMIC DNA]</scope>
    <source>
        <strain evidence="1 2">DSM 43553</strain>
    </source>
</reference>
<evidence type="ECO:0000313" key="2">
    <source>
        <dbReference type="Proteomes" id="UP001212498"/>
    </source>
</evidence>
<gene>
    <name evidence="1" type="ORF">OUY24_11430</name>
</gene>